<protein>
    <submittedName>
        <fullName evidence="1">Uncharacterized protein</fullName>
    </submittedName>
</protein>
<organism evidence="1 2">
    <name type="scientific">Butyrivibrio proteoclasticus</name>
    <dbReference type="NCBI Taxonomy" id="43305"/>
    <lineage>
        <taxon>Bacteria</taxon>
        <taxon>Bacillati</taxon>
        <taxon>Bacillota</taxon>
        <taxon>Clostridia</taxon>
        <taxon>Lachnospirales</taxon>
        <taxon>Lachnospiraceae</taxon>
        <taxon>Butyrivibrio</taxon>
    </lineage>
</organism>
<proteinExistence type="predicted"/>
<keyword evidence="2" id="KW-1185">Reference proteome</keyword>
<accession>A0A1I5WSF4</accession>
<dbReference type="RefSeq" id="WP_074890361.1">
    <property type="nucleotide sequence ID" value="NZ_FOXO01000025.1"/>
</dbReference>
<name>A0A1I5WSF4_9FIRM</name>
<sequence>MAGMYGVSAYQQTNKSWEAKNIKPVAGHASDNSQKVSAKNDILQISKEGYAMQKQQKLSASSGKDELGISLGDKEGEYIIHFSDSAMVNRTVSHGHLTVNGKKLELSDNQKEALSMADKEAEKKRIAAYQQYVMEHEAAVARQQAEALSHAFDSTNDPLMKLLDSSDDAEKKRTKEDMLYGVEWSDFKWETFETQMKVMPDEENVIGTVSVESRLIQGGIDHDND</sequence>
<dbReference type="OrthoDB" id="2004219at2"/>
<dbReference type="EMBL" id="FOXO01000025">
    <property type="protein sequence ID" value="SFQ22715.1"/>
    <property type="molecule type" value="Genomic_DNA"/>
</dbReference>
<dbReference type="AlphaFoldDB" id="A0A1I5WSF4"/>
<evidence type="ECO:0000313" key="1">
    <source>
        <dbReference type="EMBL" id="SFQ22715.1"/>
    </source>
</evidence>
<gene>
    <name evidence="1" type="ORF">SAMN04487928_1253</name>
</gene>
<dbReference type="Proteomes" id="UP000182624">
    <property type="component" value="Unassembled WGS sequence"/>
</dbReference>
<reference evidence="2" key="1">
    <citation type="submission" date="2016-10" db="EMBL/GenBank/DDBJ databases">
        <authorList>
            <person name="Varghese N."/>
            <person name="Submissions S."/>
        </authorList>
    </citation>
    <scope>NUCLEOTIDE SEQUENCE [LARGE SCALE GENOMIC DNA]</scope>
    <source>
        <strain evidence="2">P18</strain>
    </source>
</reference>
<evidence type="ECO:0000313" key="2">
    <source>
        <dbReference type="Proteomes" id="UP000182624"/>
    </source>
</evidence>